<keyword evidence="1" id="KW-0175">Coiled coil</keyword>
<comment type="caution">
    <text evidence="2">The sequence shown here is derived from an EMBL/GenBank/DDBJ whole genome shotgun (WGS) entry which is preliminary data.</text>
</comment>
<dbReference type="EMBL" id="JAVFKY010000004">
    <property type="protein sequence ID" value="KAK5577624.1"/>
    <property type="molecule type" value="Genomic_DNA"/>
</dbReference>
<gene>
    <name evidence="2" type="ORF">RB653_002567</name>
</gene>
<feature type="coiled-coil region" evidence="1">
    <location>
        <begin position="127"/>
        <end position="154"/>
    </location>
</feature>
<evidence type="ECO:0000313" key="3">
    <source>
        <dbReference type="Proteomes" id="UP001344447"/>
    </source>
</evidence>
<dbReference type="AlphaFoldDB" id="A0AAN7YN51"/>
<keyword evidence="3" id="KW-1185">Reference proteome</keyword>
<organism evidence="2 3">
    <name type="scientific">Dictyostelium firmibasis</name>
    <dbReference type="NCBI Taxonomy" id="79012"/>
    <lineage>
        <taxon>Eukaryota</taxon>
        <taxon>Amoebozoa</taxon>
        <taxon>Evosea</taxon>
        <taxon>Eumycetozoa</taxon>
        <taxon>Dictyostelia</taxon>
        <taxon>Dictyosteliales</taxon>
        <taxon>Dictyosteliaceae</taxon>
        <taxon>Dictyostelium</taxon>
    </lineage>
</organism>
<evidence type="ECO:0000313" key="2">
    <source>
        <dbReference type="EMBL" id="KAK5577624.1"/>
    </source>
</evidence>
<protein>
    <submittedName>
        <fullName evidence="2">Uncharacterized protein</fullName>
    </submittedName>
</protein>
<dbReference type="Proteomes" id="UP001344447">
    <property type="component" value="Unassembled WGS sequence"/>
</dbReference>
<reference evidence="2 3" key="1">
    <citation type="submission" date="2023-11" db="EMBL/GenBank/DDBJ databases">
        <title>Dfirmibasis_genome.</title>
        <authorList>
            <person name="Edelbroek B."/>
            <person name="Kjellin J."/>
            <person name="Jerlstrom-Hultqvist J."/>
            <person name="Soderbom F."/>
        </authorList>
    </citation>
    <scope>NUCLEOTIDE SEQUENCE [LARGE SCALE GENOMIC DNA]</scope>
    <source>
        <strain evidence="2 3">TNS-C-14</strain>
    </source>
</reference>
<accession>A0AAN7YN51</accession>
<evidence type="ECO:0000256" key="1">
    <source>
        <dbReference type="SAM" id="Coils"/>
    </source>
</evidence>
<name>A0AAN7YN51_9MYCE</name>
<proteinExistence type="predicted"/>
<sequence length="390" mass="45782">MNESITKDSSEIKLPTKYLNTDKSIMNIRSFSEENTRVFNGIELSDLTIRDVNSMKKELLAEDTICIVRWYLKSQSMLATVKKQVDVLQKQLTEMWIANKSLTQIQSQNNLLVRSFFDEKCDILVDLKLALRELKDLKIENASLKNGLINREKELLLKENKEKLLGIRRISSKGQTNNRSMGSHIKCDDSKRLVSVLKEQGPEKFYEYTNFLYRQHNIDEEFKVDVLKITIFGASENRECMKYIHAIEHEAKLKGKISWSDIPEILERWVTPVERKRYMTNELTAAALIVTNKGYYGPDFISKFISFDKLYKNDKLEKQKELLLNSLPIEIKRQIHIEFKSIKLKKEQETITHWINVSAKVIGRFIDYHKEESERELKKVQLMKNNHEQG</sequence>